<dbReference type="InterPro" id="IPR044068">
    <property type="entry name" value="CB"/>
</dbReference>
<dbReference type="InterPro" id="IPR010998">
    <property type="entry name" value="Integrase_recombinase_N"/>
</dbReference>
<evidence type="ECO:0000259" key="3">
    <source>
        <dbReference type="PROSITE" id="PS51900"/>
    </source>
</evidence>
<organism evidence="4">
    <name type="scientific">uncultured Sporomusa sp</name>
    <dbReference type="NCBI Taxonomy" id="307249"/>
    <lineage>
        <taxon>Bacteria</taxon>
        <taxon>Bacillati</taxon>
        <taxon>Bacillota</taxon>
        <taxon>Negativicutes</taxon>
        <taxon>Selenomonadales</taxon>
        <taxon>Sporomusaceae</taxon>
        <taxon>Sporomusa</taxon>
        <taxon>environmental samples</taxon>
    </lineage>
</organism>
<feature type="domain" description="Core-binding (CB)" evidence="3">
    <location>
        <begin position="32"/>
        <end position="120"/>
    </location>
</feature>
<proteinExistence type="predicted"/>
<protein>
    <recommendedName>
        <fullName evidence="3">Core-binding (CB) domain-containing protein</fullName>
    </recommendedName>
</protein>
<name>A0A212LXP8_9FIRM</name>
<dbReference type="PROSITE" id="PS51900">
    <property type="entry name" value="CB"/>
    <property type="match status" value="1"/>
</dbReference>
<keyword evidence="1 2" id="KW-0238">DNA-binding</keyword>
<dbReference type="AlphaFoldDB" id="A0A212LXP8"/>
<dbReference type="Gene3D" id="1.10.150.130">
    <property type="match status" value="1"/>
</dbReference>
<gene>
    <name evidence="4" type="ORF">KL86SPO_50073</name>
</gene>
<dbReference type="RefSeq" id="WP_288184993.1">
    <property type="nucleotide sequence ID" value="NZ_LT608335.1"/>
</dbReference>
<reference evidence="4" key="1">
    <citation type="submission" date="2016-08" db="EMBL/GenBank/DDBJ databases">
        <authorList>
            <person name="Seilhamer J.J."/>
        </authorList>
    </citation>
    <scope>NUCLEOTIDE SEQUENCE</scope>
    <source>
        <strain evidence="4">86</strain>
    </source>
</reference>
<dbReference type="GO" id="GO:0003677">
    <property type="term" value="F:DNA binding"/>
    <property type="evidence" value="ECO:0007669"/>
    <property type="project" value="UniProtKB-UniRule"/>
</dbReference>
<evidence type="ECO:0000256" key="2">
    <source>
        <dbReference type="PROSITE-ProRule" id="PRU01248"/>
    </source>
</evidence>
<evidence type="ECO:0000313" key="4">
    <source>
        <dbReference type="EMBL" id="SCM82302.1"/>
    </source>
</evidence>
<accession>A0A212LXP8</accession>
<dbReference type="Pfam" id="PF13102">
    <property type="entry name" value="Phage_int_SAM_5"/>
    <property type="match status" value="1"/>
</dbReference>
<evidence type="ECO:0000256" key="1">
    <source>
        <dbReference type="ARBA" id="ARBA00023125"/>
    </source>
</evidence>
<dbReference type="EMBL" id="FMJE01000005">
    <property type="protein sequence ID" value="SCM82302.1"/>
    <property type="molecule type" value="Genomic_DNA"/>
</dbReference>
<dbReference type="InterPro" id="IPR025269">
    <property type="entry name" value="SAM-like_dom"/>
</dbReference>
<sequence>MFNYEDDVWYVKPEDPSINYNQCFIFTHIYSLSLKKQIKDFFVHQINLRRITLGTLVRYCTALQCFSRFLDTTKLQVNYFIDLTAEIVEAYMHYLDASCNSSSTKITAGTALKTVVRYGQFMELDGYPKKELFFGSMARMFQHDDELKTREIPVFVLNQIDKALVVETNIYIKTLIAIIRDTGVRLSVKINVKILNISN</sequence>